<dbReference type="Gene3D" id="3.30.70.360">
    <property type="match status" value="1"/>
</dbReference>
<name>A0A2N3N8D6_9PEZI</name>
<evidence type="ECO:0000256" key="2">
    <source>
        <dbReference type="PIRNR" id="PIRNR037226"/>
    </source>
</evidence>
<dbReference type="NCBIfam" id="TIGR01891">
    <property type="entry name" value="amidohydrolases"/>
    <property type="match status" value="1"/>
</dbReference>
<organism evidence="5 6">
    <name type="scientific">Lomentospora prolificans</name>
    <dbReference type="NCBI Taxonomy" id="41688"/>
    <lineage>
        <taxon>Eukaryota</taxon>
        <taxon>Fungi</taxon>
        <taxon>Dikarya</taxon>
        <taxon>Ascomycota</taxon>
        <taxon>Pezizomycotina</taxon>
        <taxon>Sordariomycetes</taxon>
        <taxon>Hypocreomycetidae</taxon>
        <taxon>Microascales</taxon>
        <taxon>Microascaceae</taxon>
        <taxon>Lomentospora</taxon>
    </lineage>
</organism>
<evidence type="ECO:0000313" key="5">
    <source>
        <dbReference type="EMBL" id="PKS08713.1"/>
    </source>
</evidence>
<evidence type="ECO:0000256" key="3">
    <source>
        <dbReference type="SAM" id="SignalP"/>
    </source>
</evidence>
<evidence type="ECO:0000256" key="1">
    <source>
        <dbReference type="ARBA" id="ARBA00006247"/>
    </source>
</evidence>
<protein>
    <recommendedName>
        <fullName evidence="2">Peptidase M20 domain-containing protein 2</fullName>
    </recommendedName>
</protein>
<proteinExistence type="inferred from homology"/>
<dbReference type="InterPro" id="IPR036264">
    <property type="entry name" value="Bact_exopeptidase_dim_dom"/>
</dbReference>
<dbReference type="SUPFAM" id="SSF53187">
    <property type="entry name" value="Zn-dependent exopeptidases"/>
    <property type="match status" value="1"/>
</dbReference>
<dbReference type="InterPro" id="IPR002933">
    <property type="entry name" value="Peptidase_M20"/>
</dbReference>
<dbReference type="PANTHER" id="PTHR30575:SF4">
    <property type="entry name" value="PEPTIDASE M20 DOMAIN-CONTAINING PROTEIN 2"/>
    <property type="match status" value="1"/>
</dbReference>
<accession>A0A2N3N8D6</accession>
<dbReference type="OrthoDB" id="6119954at2759"/>
<keyword evidence="6" id="KW-1185">Reference proteome</keyword>
<dbReference type="VEuPathDB" id="FungiDB:jhhlp_004766"/>
<dbReference type="InParanoid" id="A0A2N3N8D6"/>
<dbReference type="InterPro" id="IPR052030">
    <property type="entry name" value="Peptidase_M20/M20A_hydrolases"/>
</dbReference>
<gene>
    <name evidence="5" type="ORF">jhhlp_004766</name>
</gene>
<comment type="similarity">
    <text evidence="1 2">Belongs to the peptidase M20A family.</text>
</comment>
<keyword evidence="3" id="KW-0732">Signal</keyword>
<evidence type="ECO:0000313" key="6">
    <source>
        <dbReference type="Proteomes" id="UP000233524"/>
    </source>
</evidence>
<dbReference type="Pfam" id="PF07687">
    <property type="entry name" value="M20_dimer"/>
    <property type="match status" value="1"/>
</dbReference>
<feature type="signal peptide" evidence="3">
    <location>
        <begin position="1"/>
        <end position="29"/>
    </location>
</feature>
<dbReference type="Proteomes" id="UP000233524">
    <property type="component" value="Unassembled WGS sequence"/>
</dbReference>
<dbReference type="EMBL" id="NLAX01000094">
    <property type="protein sequence ID" value="PKS08713.1"/>
    <property type="molecule type" value="Genomic_DNA"/>
</dbReference>
<evidence type="ECO:0000259" key="4">
    <source>
        <dbReference type="Pfam" id="PF07687"/>
    </source>
</evidence>
<dbReference type="Gene3D" id="3.40.630.10">
    <property type="entry name" value="Zn peptidases"/>
    <property type="match status" value="1"/>
</dbReference>
<dbReference type="GO" id="GO:0016805">
    <property type="term" value="F:dipeptidase activity"/>
    <property type="evidence" value="ECO:0007669"/>
    <property type="project" value="InterPro"/>
</dbReference>
<dbReference type="CDD" id="cd05672">
    <property type="entry name" value="M20_ACY1L2-like"/>
    <property type="match status" value="1"/>
</dbReference>
<dbReference type="PIRSF" id="PIRSF037226">
    <property type="entry name" value="Amidohydrolase_ACY1L2_prd"/>
    <property type="match status" value="1"/>
</dbReference>
<dbReference type="FunFam" id="3.30.70.360:FF:000004">
    <property type="entry name" value="Peptidase M20 domain-containing protein 2"/>
    <property type="match status" value="1"/>
</dbReference>
<dbReference type="SUPFAM" id="SSF55031">
    <property type="entry name" value="Bacterial exopeptidase dimerisation domain"/>
    <property type="match status" value="1"/>
</dbReference>
<reference evidence="5 6" key="1">
    <citation type="journal article" date="2017" name="G3 (Bethesda)">
        <title>First Draft Genome Sequence of the Pathogenic Fungus Lomentospora prolificans (Formerly Scedosporium prolificans).</title>
        <authorList>
            <person name="Luo R."/>
            <person name="Zimin A."/>
            <person name="Workman R."/>
            <person name="Fan Y."/>
            <person name="Pertea G."/>
            <person name="Grossman N."/>
            <person name="Wear M.P."/>
            <person name="Jia B."/>
            <person name="Miller H."/>
            <person name="Casadevall A."/>
            <person name="Timp W."/>
            <person name="Zhang S.X."/>
            <person name="Salzberg S.L."/>
        </authorList>
    </citation>
    <scope>NUCLEOTIDE SEQUENCE [LARGE SCALE GENOMIC DNA]</scope>
    <source>
        <strain evidence="5 6">JHH-5317</strain>
    </source>
</reference>
<comment type="caution">
    <text evidence="5">The sequence shown here is derived from an EMBL/GenBank/DDBJ whole genome shotgun (WGS) entry which is preliminary data.</text>
</comment>
<feature type="domain" description="Peptidase M20 dimerisation" evidence="4">
    <location>
        <begin position="201"/>
        <end position="294"/>
    </location>
</feature>
<dbReference type="InterPro" id="IPR017144">
    <property type="entry name" value="Xaa-Arg_dipeptidase"/>
</dbReference>
<dbReference type="InterPro" id="IPR017439">
    <property type="entry name" value="Amidohydrolase"/>
</dbReference>
<sequence length="441" mass="46670">MAPVSLLSRATRSVFTLLIVCSAAASCSQSPDPVSKYVDSISEELWPINKEIHENPELAFHEVRAHKLLTDYLSSHDGWTVQRSAYNMSTAFVAVFEGSGDGPVVSFNAEYDALPGIGHACGHNLISMASLSGALATADMMRTKDLPGKVVLFGTPAEENGGGKIKLLDAGAYTDHKVDISLISHPTKGNDTEYMSTTAIDGFSVEYYGKEAHAAASPWEGINAQDAMILAYNALSMLRQQTKGTDIIQGIIESGGTATNIIPALATAQFVVRAATAEQLSNLTTRVQACFEAGAVGTGARLNLTMLPGGYSNMVTNDALAKSYRKWFEGLGGDLIPADVAKVTQGTPSSDQGNVSHEIPSISPLFGIENEDGSEPISGPHTPPFEVASGSRRSFDKALVVGKSLAGVAVDILTTKGLLDEVKAEFAKVNKAPLARRSIYM</sequence>
<dbReference type="AlphaFoldDB" id="A0A2N3N8D6"/>
<dbReference type="InterPro" id="IPR011650">
    <property type="entry name" value="Peptidase_M20_dimer"/>
</dbReference>
<dbReference type="PANTHER" id="PTHR30575">
    <property type="entry name" value="PEPTIDASE M20"/>
    <property type="match status" value="1"/>
</dbReference>
<dbReference type="Pfam" id="PF01546">
    <property type="entry name" value="Peptidase_M20"/>
    <property type="match status" value="1"/>
</dbReference>
<feature type="chain" id="PRO_5014755748" description="Peptidase M20 domain-containing protein 2" evidence="3">
    <location>
        <begin position="30"/>
        <end position="441"/>
    </location>
</feature>